<dbReference type="eggNOG" id="KOG1830">
    <property type="taxonomic scope" value="Eukaryota"/>
</dbReference>
<dbReference type="GO" id="GO:0003779">
    <property type="term" value="F:actin binding"/>
    <property type="evidence" value="ECO:0007669"/>
    <property type="project" value="UniProtKB-UniRule"/>
</dbReference>
<evidence type="ECO:0000256" key="4">
    <source>
        <dbReference type="ARBA" id="ARBA00022553"/>
    </source>
</evidence>
<dbReference type="FunFam" id="1.20.5.340:FF:000012">
    <property type="entry name" value="Wiskott-Aldrich syndrome protein family member 1"/>
    <property type="match status" value="1"/>
</dbReference>
<evidence type="ECO:0000256" key="2">
    <source>
        <dbReference type="ARBA" id="ARBA00006993"/>
    </source>
</evidence>
<dbReference type="InParanoid" id="L9K8J4"/>
<feature type="region of interest" description="Disordered" evidence="8">
    <location>
        <begin position="615"/>
        <end position="639"/>
    </location>
</feature>
<reference evidence="11" key="2">
    <citation type="journal article" date="2013" name="Nat. Commun.">
        <title>Genome of the Chinese tree shrew.</title>
        <authorList>
            <person name="Fan Y."/>
            <person name="Huang Z.Y."/>
            <person name="Cao C.C."/>
            <person name="Chen C.S."/>
            <person name="Chen Y.X."/>
            <person name="Fan D.D."/>
            <person name="He J."/>
            <person name="Hou H.L."/>
            <person name="Hu L."/>
            <person name="Hu X.T."/>
            <person name="Jiang X.T."/>
            <person name="Lai R."/>
            <person name="Lang Y.S."/>
            <person name="Liang B."/>
            <person name="Liao S.G."/>
            <person name="Mu D."/>
            <person name="Ma Y.Y."/>
            <person name="Niu Y.Y."/>
            <person name="Sun X.Q."/>
            <person name="Xia J.Q."/>
            <person name="Xiao J."/>
            <person name="Xiong Z.Q."/>
            <person name="Xu L."/>
            <person name="Yang L."/>
            <person name="Zhang Y."/>
            <person name="Zhao W."/>
            <person name="Zhao X.D."/>
            <person name="Zheng Y.T."/>
            <person name="Zhou J.M."/>
            <person name="Zhu Y.B."/>
            <person name="Zhang G.J."/>
            <person name="Wang J."/>
            <person name="Yao Y.G."/>
        </authorList>
    </citation>
    <scope>NUCLEOTIDE SEQUENCE [LARGE SCALE GENOMIC DNA]</scope>
</reference>
<feature type="region of interest" description="Disordered" evidence="8">
    <location>
        <begin position="249"/>
        <end position="286"/>
    </location>
</feature>
<dbReference type="Pfam" id="PF02205">
    <property type="entry name" value="WH2"/>
    <property type="match status" value="1"/>
</dbReference>
<keyword evidence="3 7" id="KW-0963">Cytoplasm</keyword>
<gene>
    <name evidence="10" type="ORF">TREES_T100012092</name>
</gene>
<comment type="subunit">
    <text evidence="7">Binds actin and the Arp2/3 complex.</text>
</comment>
<accession>L9K8J4</accession>
<dbReference type="Gene3D" id="1.20.5.340">
    <property type="match status" value="2"/>
</dbReference>
<dbReference type="GO" id="GO:0005856">
    <property type="term" value="C:cytoskeleton"/>
    <property type="evidence" value="ECO:0007669"/>
    <property type="project" value="UniProtKB-SubCell"/>
</dbReference>
<dbReference type="PANTHER" id="PTHR12902">
    <property type="entry name" value="WASP-1"/>
    <property type="match status" value="1"/>
</dbReference>
<dbReference type="EMBL" id="KB320897">
    <property type="protein sequence ID" value="ELW59115.1"/>
    <property type="molecule type" value="Genomic_DNA"/>
</dbReference>
<comment type="subcellular location">
    <subcellularLocation>
        <location evidence="1 7">Cytoplasm</location>
        <location evidence="1 7">Cytoskeleton</location>
    </subcellularLocation>
</comment>
<dbReference type="InterPro" id="IPR003124">
    <property type="entry name" value="WH2_dom"/>
</dbReference>
<evidence type="ECO:0000313" key="11">
    <source>
        <dbReference type="Proteomes" id="UP000011518"/>
    </source>
</evidence>
<evidence type="ECO:0000259" key="9">
    <source>
        <dbReference type="PROSITE" id="PS51082"/>
    </source>
</evidence>
<feature type="compositionally biased region" description="Gly residues" evidence="8">
    <location>
        <begin position="617"/>
        <end position="627"/>
    </location>
</feature>
<evidence type="ECO:0000256" key="8">
    <source>
        <dbReference type="SAM" id="MobiDB-lite"/>
    </source>
</evidence>
<feature type="compositionally biased region" description="Low complexity" evidence="8">
    <location>
        <begin position="266"/>
        <end position="279"/>
    </location>
</feature>
<keyword evidence="5 7" id="KW-0009">Actin-binding</keyword>
<evidence type="ECO:0000256" key="6">
    <source>
        <dbReference type="ARBA" id="ARBA00023212"/>
    </source>
</evidence>
<evidence type="ECO:0000256" key="1">
    <source>
        <dbReference type="ARBA" id="ARBA00004245"/>
    </source>
</evidence>
<feature type="region of interest" description="Disordered" evidence="8">
    <location>
        <begin position="402"/>
        <end position="423"/>
    </location>
</feature>
<comment type="similarity">
    <text evidence="2 7">Belongs to the SCAR/WAVE family.</text>
</comment>
<dbReference type="PROSITE" id="PS51082">
    <property type="entry name" value="WH2"/>
    <property type="match status" value="1"/>
</dbReference>
<keyword evidence="4" id="KW-0597">Phosphoprotein</keyword>
<evidence type="ECO:0000256" key="5">
    <source>
        <dbReference type="ARBA" id="ARBA00023203"/>
    </source>
</evidence>
<organism evidence="10 11">
    <name type="scientific">Tupaia chinensis</name>
    <name type="common">Chinese tree shrew</name>
    <name type="synonym">Tupaia belangeri chinensis</name>
    <dbReference type="NCBI Taxonomy" id="246437"/>
    <lineage>
        <taxon>Eukaryota</taxon>
        <taxon>Metazoa</taxon>
        <taxon>Chordata</taxon>
        <taxon>Craniata</taxon>
        <taxon>Vertebrata</taxon>
        <taxon>Euteleostomi</taxon>
        <taxon>Mammalia</taxon>
        <taxon>Eutheria</taxon>
        <taxon>Euarchontoglires</taxon>
        <taxon>Scandentia</taxon>
        <taxon>Tupaiidae</taxon>
        <taxon>Tupaia</taxon>
    </lineage>
</organism>
<evidence type="ECO:0000256" key="3">
    <source>
        <dbReference type="ARBA" id="ARBA00022490"/>
    </source>
</evidence>
<reference evidence="11" key="1">
    <citation type="submission" date="2012-07" db="EMBL/GenBank/DDBJ databases">
        <title>Genome of the Chinese tree shrew, a rising model animal genetically related to primates.</title>
        <authorList>
            <person name="Zhang G."/>
            <person name="Fan Y."/>
            <person name="Yao Y."/>
            <person name="Huang Z."/>
        </authorList>
    </citation>
    <scope>NUCLEOTIDE SEQUENCE [LARGE SCALE GENOMIC DNA]</scope>
</reference>
<keyword evidence="6 7" id="KW-0206">Cytoskeleton</keyword>
<dbReference type="AlphaFoldDB" id="L9K8J4"/>
<sequence>MPLVTRNIEPRHLCRQTLPGVRNELECVTNITLANVIRQLGSLSKYAEDIFGELFAQANTFASRVSFLAERVDRLQVKVTQLDPKEEEGKYAEDIFGELFAQANTFASRVSFLAERVDRLQVKVTQLDPKEEEVSRRFLEAWGMAGEGNQRQEPSLLRDDGREALKFYTDPSYFFDLWKEKMLQDTKDIMKEKRKHRYKVPFCPWPSPHQTGPCGRFSDSSRKLAYRECVSCAVGRHPHTLAYQNGSVGSVESMDASSCPPPPQPDSASSPSSFSEDSLAPPPAEFRSVIRGQGGQRTYLTSHGQEPKSSLPAVSDARSDLLSAIRQGFQLRRVEEQREQEKKDVVGNDVATILSRRIAVEYSDSEDDSSEFDEDDWWPALPHPQCLQAAQPVLAFTAMARPARPHGRGPQPAHGDASHSPVLLSSSSSTFRDHMLEMRQSGQQSWLCSLRALLWEGSGLDCPQVALEAALGTRVGKGGRAALTTLCDPLSRGSPGPQPCRSHCLWAQPGGSTRLARGKWLPSPSAVPASALGLELPPPAVSGSQSPETRRVHLQPSRWPRQPQTPEALQPRRVLMAVPLCVPDLRQWDRVLGAPACSAVCAPMADGILATACSHQRGGGGSRGVLGPGQTRARPNGFD</sequence>
<dbReference type="GO" id="GO:0034237">
    <property type="term" value="F:protein kinase A regulatory subunit binding"/>
    <property type="evidence" value="ECO:0007669"/>
    <property type="project" value="TreeGrafter"/>
</dbReference>
<feature type="domain" description="WH2" evidence="9">
    <location>
        <begin position="317"/>
        <end position="334"/>
    </location>
</feature>
<comment type="function">
    <text evidence="7">Downstream effector molecule involved in the transmission of signals from tyrosine kinase receptors and small GTPases to the actin cytoskeleton. Promotes formation of actin filaments. Part of the WAVE complex that regulates lamellipodia formation. The WAVE complex regulates actin filament reorganization via its interaction with the Arp2/3 complex.</text>
</comment>
<dbReference type="FunCoup" id="L9K8J4">
    <property type="interactions" value="1678"/>
</dbReference>
<protein>
    <recommendedName>
        <fullName evidence="7">Wiskott-Aldrich syndrome protein family member</fullName>
        <shortName evidence="7">WASP family protein member</shortName>
    </recommendedName>
</protein>
<proteinExistence type="inferred from homology"/>
<dbReference type="Gene3D" id="6.10.280.150">
    <property type="match status" value="2"/>
</dbReference>
<dbReference type="GO" id="GO:0030036">
    <property type="term" value="P:actin cytoskeleton organization"/>
    <property type="evidence" value="ECO:0007669"/>
    <property type="project" value="UniProtKB-UniRule"/>
</dbReference>
<dbReference type="PANTHER" id="PTHR12902:SF6">
    <property type="entry name" value="ACTIN-BINDING PROTEIN WASF2"/>
    <property type="match status" value="1"/>
</dbReference>
<dbReference type="GO" id="GO:0031209">
    <property type="term" value="C:SCAR complex"/>
    <property type="evidence" value="ECO:0007669"/>
    <property type="project" value="TreeGrafter"/>
</dbReference>
<dbReference type="GO" id="GO:0071933">
    <property type="term" value="F:Arp2/3 complex binding"/>
    <property type="evidence" value="ECO:0007669"/>
    <property type="project" value="TreeGrafter"/>
</dbReference>
<keyword evidence="11" id="KW-1185">Reference proteome</keyword>
<dbReference type="GO" id="GO:2000601">
    <property type="term" value="P:positive regulation of Arp2/3 complex-mediated actin nucleation"/>
    <property type="evidence" value="ECO:0007669"/>
    <property type="project" value="TreeGrafter"/>
</dbReference>
<feature type="region of interest" description="Disordered" evidence="8">
    <location>
        <begin position="531"/>
        <end position="567"/>
    </location>
</feature>
<dbReference type="SMART" id="SM00246">
    <property type="entry name" value="WH2"/>
    <property type="match status" value="1"/>
</dbReference>
<dbReference type="STRING" id="246437.L9K8J4"/>
<evidence type="ECO:0000313" key="10">
    <source>
        <dbReference type="EMBL" id="ELW59115.1"/>
    </source>
</evidence>
<dbReference type="GO" id="GO:0030027">
    <property type="term" value="C:lamellipodium"/>
    <property type="evidence" value="ECO:0007669"/>
    <property type="project" value="TreeGrafter"/>
</dbReference>
<name>L9K8J4_TUPCH</name>
<dbReference type="Proteomes" id="UP000011518">
    <property type="component" value="Unassembled WGS sequence"/>
</dbReference>
<evidence type="ECO:0000256" key="7">
    <source>
        <dbReference type="RuleBase" id="RU367034"/>
    </source>
</evidence>
<dbReference type="InterPro" id="IPR028288">
    <property type="entry name" value="SCAR/WAVE_fam"/>
</dbReference>